<keyword evidence="15 19" id="KW-0413">Isomerase</keyword>
<dbReference type="SUPFAM" id="SSF56741">
    <property type="entry name" value="Eukaryotic DNA topoisomerase I, N-terminal DNA-binding fragment"/>
    <property type="match status" value="1"/>
</dbReference>
<feature type="compositionally biased region" description="Basic and acidic residues" evidence="23">
    <location>
        <begin position="714"/>
        <end position="726"/>
    </location>
</feature>
<dbReference type="NCBIfam" id="TIGR01124">
    <property type="entry name" value="ilvA_2Cterm"/>
    <property type="match status" value="1"/>
</dbReference>
<dbReference type="InterPro" id="IPR000634">
    <property type="entry name" value="Ser/Thr_deHydtase_PyrdxlP-BS"/>
</dbReference>
<comment type="pathway">
    <text evidence="5 20">Amino-acid biosynthesis; L-isoleucine biosynthesis; 2-oxobutanoate from L-threonine: step 1/1.</text>
</comment>
<proteinExistence type="inferred from homology"/>
<dbReference type="GO" id="GO:0003917">
    <property type="term" value="F:DNA topoisomerase type I (single strand cut, ATP-independent) activity"/>
    <property type="evidence" value="ECO:0007669"/>
    <property type="project" value="UniProtKB-UniRule"/>
</dbReference>
<keyword evidence="10 20" id="KW-0412">Isoleucine biosynthesis</keyword>
<evidence type="ECO:0000256" key="7">
    <source>
        <dbReference type="ARBA" id="ARBA00010869"/>
    </source>
</evidence>
<evidence type="ECO:0000256" key="13">
    <source>
        <dbReference type="ARBA" id="ARBA00023029"/>
    </source>
</evidence>
<keyword evidence="18 20" id="KW-0100">Branched-chain amino acid biosynthesis</keyword>
<comment type="subcellular location">
    <subcellularLocation>
        <location evidence="4">Nucleus</location>
    </subcellularLocation>
</comment>
<keyword evidence="17" id="KW-0539">Nucleus</keyword>
<dbReference type="FunFam" id="2.170.11.10:FF:000001">
    <property type="entry name" value="DNA topoisomerase I"/>
    <property type="match status" value="1"/>
</dbReference>
<dbReference type="InterPro" id="IPR025834">
    <property type="entry name" value="TopoI_C_dom"/>
</dbReference>
<feature type="compositionally biased region" description="Polar residues" evidence="23">
    <location>
        <begin position="594"/>
        <end position="609"/>
    </location>
</feature>
<dbReference type="SUPFAM" id="SSF56349">
    <property type="entry name" value="DNA breaking-rejoining enzymes"/>
    <property type="match status" value="1"/>
</dbReference>
<dbReference type="InterPro" id="IPR038110">
    <property type="entry name" value="TD_ACT-like_sf"/>
</dbReference>
<dbReference type="GO" id="GO:0006260">
    <property type="term" value="P:DNA replication"/>
    <property type="evidence" value="ECO:0007669"/>
    <property type="project" value="TreeGrafter"/>
</dbReference>
<comment type="function">
    <text evidence="21">Releases the supercoiling and torsional tension of DNA introduced during the DNA replication and transcription by transiently cleaving and rejoining one strand of the DNA duplex. Introduces a single-strand break via transesterification at the specific target site 5'-[CT]CCTTp site in duplex DNA. The scissile phosphodiester is attacked by the catalytic tyrosine of the enzyme, resulting in the formation of a DNA-(3'-phosphotyrosyl)-enzyme intermediate and the expulsion of a 5'-OH DNA strand. The free DNA strand then undergoes passage around the unbroken strand thus removing DNA supercoils. Finally, in the religation step, the DNA 5'-OH attacks the covalent intermediate to expel the active-site tyrosine and restore the DNA phosphodiester backbone.</text>
</comment>
<dbReference type="InterPro" id="IPR001721">
    <property type="entry name" value="TD_ACT-like"/>
</dbReference>
<dbReference type="GO" id="GO:0009097">
    <property type="term" value="P:isoleucine biosynthetic process"/>
    <property type="evidence" value="ECO:0007669"/>
    <property type="project" value="UniProtKB-UniRule"/>
</dbReference>
<dbReference type="InterPro" id="IPR014727">
    <property type="entry name" value="TopoI_cat_a/b-sub_euk"/>
</dbReference>
<dbReference type="FunFam" id="3.90.15.10:FF:000003">
    <property type="entry name" value="DNA topoisomerase I"/>
    <property type="match status" value="1"/>
</dbReference>
<dbReference type="GO" id="GO:0030170">
    <property type="term" value="F:pyridoxal phosphate binding"/>
    <property type="evidence" value="ECO:0007669"/>
    <property type="project" value="InterPro"/>
</dbReference>
<comment type="caution">
    <text evidence="25">The sequence shown here is derived from an EMBL/GenBank/DDBJ whole genome shotgun (WGS) entry which is preliminary data.</text>
</comment>
<dbReference type="InterPro" id="IPR008336">
    <property type="entry name" value="TopoI_DNA-bd_euk"/>
</dbReference>
<feature type="compositionally biased region" description="Basic and acidic residues" evidence="23">
    <location>
        <begin position="613"/>
        <end position="622"/>
    </location>
</feature>
<sequence>MAPAATIEYASNAPQPLQYPRLSKHHLLPSSDTPDYIRLILTSKVYEILKETPLVLATNLSAKLGNQIWLKREDMQEVFSFKIRGAYNFMANLSEEERWKGVITCSAGNHAQGVALSGSRLGIPCTIVMPQGTPDIKVRNVARLGAKVVLHGADFDEAKAECARLASVHGLIFVPPYDDPLVIAGQGTVGMEVLKQLPESEQLSAIFAAVGGGGLVAGISEYVKRIGNPNTKVIGVETVDGDAMARSLEKGDRVTLHEVGPFSDGTAVKIVGEEPFRICKQNLDSVVKADNDEICAAIKDIFEETRSVTEPAGALALAGLKHYIIENNLIGSQKKFVVVVSGANMNFDRLRFVAERAELGEGREALLSVDIPERPGSFIALHSIIHPRAVTEFIYRYNVSGDRAHVLLSFKLQSTSRQTEVRQILWSLNEADMKGFDISDDEMAKSHVRYMIGGCQKVPNERVFRFAFPERPGALRKFLLGIQKGWNISLFHYRNHGGDLGKVLAGIQVPDNESADFLAFLEKLDYAYVEETGNSVYKRFLQGLNLTLKNSVQGVGTPLLQSYSTTEVTVLLDHLPVPSFMPNSPMISDIEASTKATGSNGHESDSLMNGNHLHKDENHSMSDDDDLPLSQTTRTDATSLPPRNLKRKKPVYAESSSDDDIPLASSPAKPTKANGNVKPKKEPSNSDDNSSNLGNAPTKRRASNGRAKPARKKVKEESDASDKDNDAAPVPKARSTTRKRKPKVESDSEAETVTSKKAPTKSRRKKIKGEEDKSESETPKPKKARKTKKEEDDKSPVKTKGKKKQEKEEEPEEVFRWWDADPNGDGTIKWTTLEHNGVIFPPPYEPLPVNVKMRYNGQPVHLSVEAEEVAGFYAALLETDHARDATFNKNFFEDWKTVMKKHPPLDGTQITQFELCDFRPMYEHFEAEKAKKKAMTAEEKKAAKKARDEMEAKYTTCLLDGRKEKVGNFRVEPPGLFRGRGDHPKKGALKFRVRPEDITLNIGQNAPIPVPNMPGQWKAISHDNTVTWLANWTENINGNHKYVFLAAGSSLKGQSDMQKFEKARELKNHVERIRQNYEVDLKSKVMADRQRATAMYFIDKLALRAGNEKGEDEADTVGCCSLRCEHVTLESPNFIIFDFLGKDSIRYYNRVPVEAQVFKNIRIFKENKNDDDNLFDRVTTSSLNKHLTNEMKGLTAKVFRTFNASITFQRLLDAEDLKNATLQEKLNAYNSANREVAILCNHQRSAPKTHDQSMEKMRYKHRTFKYERMKLRHALFKLDPKYKKKPKYKDDESDLDDDWIAEHENNLKAKEIEKAEKKFAKENEKLVEEGAKPQKDSVLKGRIADIEEEFKQLAKERGTGKAAMKRERSAEKIEDAIDKLTDKIKSFKLQIDDRDAGKEVALGTSKINYLDPRITAAWCQIHDVPIEKIFSKTLVTKFPWAMEVEKEWKF</sequence>
<evidence type="ECO:0000256" key="22">
    <source>
        <dbReference type="SAM" id="Coils"/>
    </source>
</evidence>
<dbReference type="Gene3D" id="3.40.50.1100">
    <property type="match status" value="2"/>
</dbReference>
<comment type="catalytic activity">
    <reaction evidence="2 20">
        <text>L-threonine = 2-oxobutanoate + NH4(+)</text>
        <dbReference type="Rhea" id="RHEA:22108"/>
        <dbReference type="ChEBI" id="CHEBI:16763"/>
        <dbReference type="ChEBI" id="CHEBI:28938"/>
        <dbReference type="ChEBI" id="CHEBI:57926"/>
        <dbReference type="EC" id="4.3.1.19"/>
    </reaction>
</comment>
<evidence type="ECO:0000256" key="10">
    <source>
        <dbReference type="ARBA" id="ARBA00022624"/>
    </source>
</evidence>
<dbReference type="InterPro" id="IPR005787">
    <property type="entry name" value="Thr_deHydtase_biosynth"/>
</dbReference>
<feature type="coiled-coil region" evidence="22">
    <location>
        <begin position="1363"/>
        <end position="1390"/>
    </location>
</feature>
<comment type="cofactor">
    <cofactor evidence="3 20">
        <name>pyridoxal 5'-phosphate</name>
        <dbReference type="ChEBI" id="CHEBI:597326"/>
    </cofactor>
</comment>
<evidence type="ECO:0000256" key="11">
    <source>
        <dbReference type="ARBA" id="ARBA00022737"/>
    </source>
</evidence>
<dbReference type="PANTHER" id="PTHR10290:SF3">
    <property type="entry name" value="DNA TOPOISOMERASE 1"/>
    <property type="match status" value="1"/>
</dbReference>
<keyword evidence="12 20" id="KW-0663">Pyridoxal phosphate</keyword>
<keyword evidence="16 20" id="KW-0456">Lyase</keyword>
<keyword evidence="14 19" id="KW-0238">DNA-binding</keyword>
<dbReference type="InterPro" id="IPR013499">
    <property type="entry name" value="TopoI_euk"/>
</dbReference>
<evidence type="ECO:0000313" key="25">
    <source>
        <dbReference type="EMBL" id="KAG5172839.1"/>
    </source>
</evidence>
<dbReference type="Gene3D" id="3.40.1020.10">
    <property type="entry name" value="Biosynthetic Threonine Deaminase, Domain 3"/>
    <property type="match status" value="1"/>
</dbReference>
<dbReference type="Pfam" id="PF14370">
    <property type="entry name" value="Topo_C_assoc"/>
    <property type="match status" value="1"/>
</dbReference>
<evidence type="ECO:0000256" key="2">
    <source>
        <dbReference type="ARBA" id="ARBA00001274"/>
    </source>
</evidence>
<dbReference type="GO" id="GO:0005730">
    <property type="term" value="C:nucleolus"/>
    <property type="evidence" value="ECO:0007669"/>
    <property type="project" value="TreeGrafter"/>
</dbReference>
<dbReference type="InterPro" id="IPR013030">
    <property type="entry name" value="DNA_topo_DNA_db_N_dom2"/>
</dbReference>
<dbReference type="InterPro" id="IPR036052">
    <property type="entry name" value="TrpB-like_PALP_sf"/>
</dbReference>
<evidence type="ECO:0000256" key="16">
    <source>
        <dbReference type="ARBA" id="ARBA00023239"/>
    </source>
</evidence>
<dbReference type="SUPFAM" id="SSF53686">
    <property type="entry name" value="Tryptophan synthase beta subunit-like PLP-dependent enzymes"/>
    <property type="match status" value="1"/>
</dbReference>
<dbReference type="Pfam" id="PF00585">
    <property type="entry name" value="Thr_dehydrat_C"/>
    <property type="match status" value="2"/>
</dbReference>
<dbReference type="FunFam" id="1.10.10.41:FF:000001">
    <property type="entry name" value="DNA topoisomerase I"/>
    <property type="match status" value="1"/>
</dbReference>
<dbReference type="Pfam" id="PF02919">
    <property type="entry name" value="Topoisom_I_N"/>
    <property type="match status" value="1"/>
</dbReference>
<dbReference type="FunFam" id="3.40.50.1100:FF:000008">
    <property type="entry name" value="L-threonine dehydratase"/>
    <property type="match status" value="1"/>
</dbReference>
<dbReference type="Pfam" id="PF00291">
    <property type="entry name" value="PALP"/>
    <property type="match status" value="1"/>
</dbReference>
<dbReference type="GO" id="GO:0003677">
    <property type="term" value="F:DNA binding"/>
    <property type="evidence" value="ECO:0007669"/>
    <property type="project" value="UniProtKB-UniRule"/>
</dbReference>
<evidence type="ECO:0000256" key="9">
    <source>
        <dbReference type="ARBA" id="ARBA00022605"/>
    </source>
</evidence>
<dbReference type="GO" id="GO:0006265">
    <property type="term" value="P:DNA topological change"/>
    <property type="evidence" value="ECO:0007669"/>
    <property type="project" value="UniProtKB-UniRule"/>
</dbReference>
<dbReference type="Gene3D" id="3.90.15.10">
    <property type="entry name" value="Topoisomerase I, Chain A, domain 3"/>
    <property type="match status" value="1"/>
</dbReference>
<accession>A0A8H7Y7R3</accession>
<dbReference type="SMART" id="SM00435">
    <property type="entry name" value="TOPEUc"/>
    <property type="match status" value="1"/>
</dbReference>
<dbReference type="InterPro" id="IPR051062">
    <property type="entry name" value="Topoisomerase_IB"/>
</dbReference>
<feature type="compositionally biased region" description="Polar residues" evidence="23">
    <location>
        <begin position="629"/>
        <end position="638"/>
    </location>
</feature>
<dbReference type="InterPro" id="IPR045865">
    <property type="entry name" value="ACT-like_dom_sf"/>
</dbReference>
<reference evidence="25" key="1">
    <citation type="submission" date="2021-02" db="EMBL/GenBank/DDBJ databases">
        <title>Psilocybe cubensis genome.</title>
        <authorList>
            <person name="Mckernan K.J."/>
            <person name="Crawford S."/>
            <person name="Trippe A."/>
            <person name="Kane L.T."/>
            <person name="Mclaughlin S."/>
        </authorList>
    </citation>
    <scope>NUCLEOTIDE SEQUENCE [LARGE SCALE GENOMIC DNA]</scope>
    <source>
        <strain evidence="25">MGC-MH-2018</strain>
    </source>
</reference>
<evidence type="ECO:0000256" key="6">
    <source>
        <dbReference type="ARBA" id="ARBA00006645"/>
    </source>
</evidence>
<dbReference type="EMBL" id="JAFIQS010000002">
    <property type="protein sequence ID" value="KAG5172839.1"/>
    <property type="molecule type" value="Genomic_DNA"/>
</dbReference>
<feature type="domain" description="ACT-like" evidence="24">
    <location>
        <begin position="365"/>
        <end position="440"/>
    </location>
</feature>
<feature type="compositionally biased region" description="Basic and acidic residues" evidence="23">
    <location>
        <begin position="768"/>
        <end position="780"/>
    </location>
</feature>
<evidence type="ECO:0000256" key="12">
    <source>
        <dbReference type="ARBA" id="ARBA00022898"/>
    </source>
</evidence>
<feature type="region of interest" description="Disordered" evidence="23">
    <location>
        <begin position="593"/>
        <end position="821"/>
    </location>
</feature>
<comment type="similarity">
    <text evidence="7 20">Belongs to the serine/threonine dehydratase family.</text>
</comment>
<keyword evidence="11" id="KW-0677">Repeat</keyword>
<protein>
    <recommendedName>
        <fullName evidence="20 21">Multifunctional fusion protein</fullName>
    </recommendedName>
    <domain>
        <recommendedName>
            <fullName evidence="20">Threonine dehydratase</fullName>
            <ecNumber evidence="20">4.3.1.19</ecNumber>
        </recommendedName>
        <alternativeName>
            <fullName evidence="20">Threonine deaminase</fullName>
        </alternativeName>
    </domain>
    <domain>
        <recommendedName>
            <fullName evidence="21">DNA topoisomerase I</fullName>
            <ecNumber evidence="21">5.6.2.1</ecNumber>
        </recommendedName>
        <alternativeName>
            <fullName evidence="21">DNA topoisomerase 1</fullName>
        </alternativeName>
    </domain>
</protein>
<evidence type="ECO:0000256" key="21">
    <source>
        <dbReference type="RuleBase" id="RU365101"/>
    </source>
</evidence>
<dbReference type="SUPFAM" id="SSF55021">
    <property type="entry name" value="ACT-like"/>
    <property type="match status" value="1"/>
</dbReference>
<dbReference type="NCBIfam" id="NF006674">
    <property type="entry name" value="PRK09224.1"/>
    <property type="match status" value="1"/>
</dbReference>
<dbReference type="CDD" id="cd04907">
    <property type="entry name" value="ACT_ThrD-I_2"/>
    <property type="match status" value="1"/>
</dbReference>
<evidence type="ECO:0000256" key="8">
    <source>
        <dbReference type="ARBA" id="ARBA00011881"/>
    </source>
</evidence>
<dbReference type="InterPro" id="IPR013034">
    <property type="entry name" value="DNA_topo_DNA_db_N_dom1"/>
</dbReference>
<evidence type="ECO:0000256" key="17">
    <source>
        <dbReference type="ARBA" id="ARBA00023242"/>
    </source>
</evidence>
<dbReference type="FunFam" id="3.40.1020.10:FF:000001">
    <property type="entry name" value="L-threonine dehydratase"/>
    <property type="match status" value="1"/>
</dbReference>
<dbReference type="CDD" id="cd04906">
    <property type="entry name" value="ACT_ThrD-I_1"/>
    <property type="match status" value="1"/>
</dbReference>
<dbReference type="InterPro" id="IPR014711">
    <property type="entry name" value="TopoI_cat_a-hlx-sub_euk"/>
</dbReference>
<evidence type="ECO:0000256" key="1">
    <source>
        <dbReference type="ARBA" id="ARBA00000213"/>
    </source>
</evidence>
<dbReference type="InterPro" id="IPR001926">
    <property type="entry name" value="TrpB-like_PALP"/>
</dbReference>
<dbReference type="OrthoDB" id="47179at2759"/>
<feature type="coiled-coil region" evidence="22">
    <location>
        <begin position="1300"/>
        <end position="1332"/>
    </location>
</feature>
<dbReference type="PROSITE" id="PS52038">
    <property type="entry name" value="TOPO_IB_2"/>
    <property type="match status" value="1"/>
</dbReference>
<evidence type="ECO:0000256" key="3">
    <source>
        <dbReference type="ARBA" id="ARBA00001933"/>
    </source>
</evidence>
<evidence type="ECO:0000256" key="5">
    <source>
        <dbReference type="ARBA" id="ARBA00004810"/>
    </source>
</evidence>
<feature type="compositionally biased region" description="Basic residues" evidence="23">
    <location>
        <begin position="698"/>
        <end position="713"/>
    </location>
</feature>
<evidence type="ECO:0000256" key="20">
    <source>
        <dbReference type="RuleBase" id="RU362012"/>
    </source>
</evidence>
<dbReference type="PROSITE" id="PS00165">
    <property type="entry name" value="DEHYDRATASE_SER_THR"/>
    <property type="match status" value="1"/>
</dbReference>
<keyword evidence="22" id="KW-0175">Coiled coil</keyword>
<dbReference type="Gene3D" id="2.170.11.10">
    <property type="entry name" value="DNA Topoisomerase I, domain 2"/>
    <property type="match status" value="1"/>
</dbReference>
<gene>
    <name evidence="25" type="ORF">JR316_002342</name>
</gene>
<dbReference type="UniPathway" id="UPA00047">
    <property type="reaction ID" value="UER00054"/>
</dbReference>
<dbReference type="CDD" id="cd01562">
    <property type="entry name" value="Thr-dehyd"/>
    <property type="match status" value="1"/>
</dbReference>
<evidence type="ECO:0000259" key="24">
    <source>
        <dbReference type="PROSITE" id="PS51672"/>
    </source>
</evidence>
<dbReference type="GO" id="GO:0004794">
    <property type="term" value="F:threonine deaminase activity"/>
    <property type="evidence" value="ECO:0007669"/>
    <property type="project" value="UniProtKB-UniRule"/>
</dbReference>
<keyword evidence="13 19" id="KW-0799">Topoisomerase</keyword>
<dbReference type="Pfam" id="PF01028">
    <property type="entry name" value="Topoisom_I"/>
    <property type="match status" value="1"/>
</dbReference>
<feature type="compositionally biased region" description="Basic residues" evidence="23">
    <location>
        <begin position="758"/>
        <end position="767"/>
    </location>
</feature>
<organism evidence="25">
    <name type="scientific">Psilocybe cubensis</name>
    <name type="common">Psychedelic mushroom</name>
    <name type="synonym">Stropharia cubensis</name>
    <dbReference type="NCBI Taxonomy" id="181762"/>
    <lineage>
        <taxon>Eukaryota</taxon>
        <taxon>Fungi</taxon>
        <taxon>Dikarya</taxon>
        <taxon>Basidiomycota</taxon>
        <taxon>Agaricomycotina</taxon>
        <taxon>Agaricomycetes</taxon>
        <taxon>Agaricomycetidae</taxon>
        <taxon>Agaricales</taxon>
        <taxon>Agaricineae</taxon>
        <taxon>Strophariaceae</taxon>
        <taxon>Psilocybe</taxon>
    </lineage>
</organism>
<comment type="catalytic activity">
    <reaction evidence="1 19 21">
        <text>ATP-independent breakage of single-stranded DNA, followed by passage and rejoining.</text>
        <dbReference type="EC" id="5.6.2.1"/>
    </reaction>
</comment>
<evidence type="ECO:0000256" key="18">
    <source>
        <dbReference type="ARBA" id="ARBA00023304"/>
    </source>
</evidence>
<dbReference type="EC" id="4.3.1.19" evidence="20"/>
<evidence type="ECO:0000256" key="14">
    <source>
        <dbReference type="ARBA" id="ARBA00023125"/>
    </source>
</evidence>
<dbReference type="InterPro" id="IPR013500">
    <property type="entry name" value="TopoI_cat_euk"/>
</dbReference>
<dbReference type="Gene3D" id="1.10.10.41">
    <property type="entry name" value="Yeast DNA topoisomerase - domain 1"/>
    <property type="match status" value="1"/>
</dbReference>
<dbReference type="GO" id="GO:0009066">
    <property type="term" value="P:aspartate family amino acid metabolic process"/>
    <property type="evidence" value="ECO:0007669"/>
    <property type="project" value="UniProtKB-ARBA"/>
</dbReference>
<dbReference type="PRINTS" id="PR00416">
    <property type="entry name" value="EUTPISMRASEI"/>
</dbReference>
<keyword evidence="9 20" id="KW-0028">Amino-acid biosynthesis</keyword>
<feature type="active site" description="O-(3'-phospho-DNA)-tyrosine intermediate" evidence="19">
    <location>
        <position position="1409"/>
    </location>
</feature>
<evidence type="ECO:0000256" key="23">
    <source>
        <dbReference type="SAM" id="MobiDB-lite"/>
    </source>
</evidence>
<dbReference type="GO" id="GO:0005694">
    <property type="term" value="C:chromosome"/>
    <property type="evidence" value="ECO:0007669"/>
    <property type="project" value="InterPro"/>
</dbReference>
<comment type="subunit">
    <text evidence="8">Homotetramer.</text>
</comment>
<feature type="domain" description="ACT-like" evidence="24">
    <location>
        <begin position="462"/>
        <end position="533"/>
    </location>
</feature>
<comment type="similarity">
    <text evidence="6 19 21">Belongs to the type IB topoisomerase family.</text>
</comment>
<dbReference type="CDD" id="cd00659">
    <property type="entry name" value="Topo_IB_C"/>
    <property type="match status" value="1"/>
</dbReference>
<dbReference type="InterPro" id="IPR001631">
    <property type="entry name" value="TopoI"/>
</dbReference>
<dbReference type="PROSITE" id="PS51672">
    <property type="entry name" value="ACT_LIKE"/>
    <property type="match status" value="2"/>
</dbReference>
<dbReference type="EC" id="5.6.2.1" evidence="21"/>
<dbReference type="InterPro" id="IPR011010">
    <property type="entry name" value="DNA_brk_join_enz"/>
</dbReference>
<dbReference type="Gene3D" id="1.10.132.10">
    <property type="match status" value="1"/>
</dbReference>
<name>A0A8H7Y7R3_PSICU</name>
<evidence type="ECO:0000256" key="4">
    <source>
        <dbReference type="ARBA" id="ARBA00004123"/>
    </source>
</evidence>
<evidence type="ECO:0000256" key="15">
    <source>
        <dbReference type="ARBA" id="ARBA00023235"/>
    </source>
</evidence>
<dbReference type="CDD" id="cd00660">
    <property type="entry name" value="Topoisomer_IB_N"/>
    <property type="match status" value="1"/>
</dbReference>
<dbReference type="PANTHER" id="PTHR10290">
    <property type="entry name" value="DNA TOPOISOMERASE I"/>
    <property type="match status" value="1"/>
</dbReference>
<dbReference type="GO" id="GO:0007059">
    <property type="term" value="P:chromosome segregation"/>
    <property type="evidence" value="ECO:0007669"/>
    <property type="project" value="TreeGrafter"/>
</dbReference>
<dbReference type="InterPro" id="IPR036202">
    <property type="entry name" value="TopoI_DNA-bd_euk_N_sf"/>
</dbReference>
<evidence type="ECO:0000256" key="19">
    <source>
        <dbReference type="PROSITE-ProRule" id="PRU01382"/>
    </source>
</evidence>